<dbReference type="Proteomes" id="UP000231383">
    <property type="component" value="Unassembled WGS sequence"/>
</dbReference>
<gene>
    <name evidence="1" type="ORF">CO051_07460</name>
</gene>
<evidence type="ECO:0000313" key="2">
    <source>
        <dbReference type="Proteomes" id="UP000231383"/>
    </source>
</evidence>
<protein>
    <recommendedName>
        <fullName evidence="3">Zeta toxin domain-containing protein</fullName>
    </recommendedName>
</protein>
<proteinExistence type="predicted"/>
<reference evidence="2" key="1">
    <citation type="submission" date="2017-09" db="EMBL/GenBank/DDBJ databases">
        <title>Depth-based differentiation of microbial function through sediment-hosted aquifers and enrichment of novel symbionts in the deep terrestrial subsurface.</title>
        <authorList>
            <person name="Probst A.J."/>
            <person name="Ladd B."/>
            <person name="Jarett J.K."/>
            <person name="Geller-Mcgrath D.E."/>
            <person name="Sieber C.M.K."/>
            <person name="Emerson J.B."/>
            <person name="Anantharaman K."/>
            <person name="Thomas B.C."/>
            <person name="Malmstrom R."/>
            <person name="Stieglmeier M."/>
            <person name="Klingl A."/>
            <person name="Woyke T."/>
            <person name="Ryan C.M."/>
            <person name="Banfield J.F."/>
        </authorList>
    </citation>
    <scope>NUCLEOTIDE SEQUENCE [LARGE SCALE GENOMIC DNA]</scope>
</reference>
<sequence>MAILISADEIKKDLRGYSPWKAEKFHHESAQKADKLFEKTIKESTLIHVALLNGGTASGKTEFLSTQLLDKDWIIFDTTMSSSLGAKNKLRMIWKAKKRPTIFSVIPDDLRRAFVAFLNRERQFSDIHFYKTHSQSREALLWVVKNYQEVPINIVESSYDKQQNMQFAFIAFQNKTTLISFFESIQKTEDDILREVQF</sequence>
<evidence type="ECO:0008006" key="3">
    <source>
        <dbReference type="Google" id="ProtNLM"/>
    </source>
</evidence>
<accession>A0A2M8EW56</accession>
<comment type="caution">
    <text evidence="1">The sequence shown here is derived from an EMBL/GenBank/DDBJ whole genome shotgun (WGS) entry which is preliminary data.</text>
</comment>
<evidence type="ECO:0000313" key="1">
    <source>
        <dbReference type="EMBL" id="PJC30106.1"/>
    </source>
</evidence>
<name>A0A2M8EW56_9BACT</name>
<organism evidence="1 2">
    <name type="scientific">Candidatus Roizmanbacteria bacterium CG_4_9_14_0_2_um_filter_39_13</name>
    <dbReference type="NCBI Taxonomy" id="1974839"/>
    <lineage>
        <taxon>Bacteria</taxon>
        <taxon>Candidatus Roizmaniibacteriota</taxon>
    </lineage>
</organism>
<dbReference type="EMBL" id="PFSC01000195">
    <property type="protein sequence ID" value="PJC30106.1"/>
    <property type="molecule type" value="Genomic_DNA"/>
</dbReference>
<dbReference type="AlphaFoldDB" id="A0A2M8EW56"/>